<keyword evidence="7 9" id="KW-0811">Translocation</keyword>
<feature type="compositionally biased region" description="Basic and acidic residues" evidence="11">
    <location>
        <begin position="158"/>
        <end position="181"/>
    </location>
</feature>
<dbReference type="AlphaFoldDB" id="A0A1A8T4L4"/>
<evidence type="ECO:0000256" key="2">
    <source>
        <dbReference type="ARBA" id="ARBA00022448"/>
    </source>
</evidence>
<dbReference type="Gene3D" id="1.20.5.3310">
    <property type="match status" value="1"/>
</dbReference>
<keyword evidence="8 9" id="KW-0472">Membrane</keyword>
<dbReference type="Pfam" id="PF02416">
    <property type="entry name" value="TatA_B_E"/>
    <property type="match status" value="1"/>
</dbReference>
<evidence type="ECO:0000256" key="3">
    <source>
        <dbReference type="ARBA" id="ARBA00022475"/>
    </source>
</evidence>
<dbReference type="GO" id="GO:0008320">
    <property type="term" value="F:protein transmembrane transporter activity"/>
    <property type="evidence" value="ECO:0007669"/>
    <property type="project" value="UniProtKB-UniRule"/>
</dbReference>
<comment type="function">
    <text evidence="9">Part of the twin-arginine translocation (Tat) system that transports large folded proteins containing a characteristic twin-arginine motif in their signal peptide across membranes. Together with TatC, TatB is part of a receptor directly interacting with Tat signal peptides. TatB may form an oligomeric binding site that transiently accommodates folded Tat precursor proteins before their translocation.</text>
</comment>
<keyword evidence="13" id="KW-1185">Reference proteome</keyword>
<evidence type="ECO:0000313" key="13">
    <source>
        <dbReference type="Proteomes" id="UP000092544"/>
    </source>
</evidence>
<dbReference type="EMBL" id="FLOB01000001">
    <property type="protein sequence ID" value="SBS26897.1"/>
    <property type="molecule type" value="Genomic_DNA"/>
</dbReference>
<feature type="region of interest" description="Disordered" evidence="11">
    <location>
        <begin position="84"/>
        <end position="110"/>
    </location>
</feature>
<evidence type="ECO:0000256" key="8">
    <source>
        <dbReference type="ARBA" id="ARBA00023136"/>
    </source>
</evidence>
<reference evidence="12 13" key="1">
    <citation type="submission" date="2016-06" db="EMBL/GenBank/DDBJ databases">
        <authorList>
            <person name="Kjaerup R.B."/>
            <person name="Dalgaard T.S."/>
            <person name="Juul-Madsen H.R."/>
        </authorList>
    </citation>
    <scope>NUCLEOTIDE SEQUENCE [LARGE SCALE GENOMIC DNA]</scope>
    <source>
        <strain evidence="12 13">CECT 8886</strain>
    </source>
</reference>
<evidence type="ECO:0000256" key="1">
    <source>
        <dbReference type="ARBA" id="ARBA00004167"/>
    </source>
</evidence>
<dbReference type="InterPro" id="IPR018448">
    <property type="entry name" value="TatB"/>
</dbReference>
<evidence type="ECO:0000256" key="10">
    <source>
        <dbReference type="SAM" id="Coils"/>
    </source>
</evidence>
<gene>
    <name evidence="9 12" type="primary">tatB</name>
    <name evidence="12" type="ORF">MSP8886_00737</name>
</gene>
<proteinExistence type="inferred from homology"/>
<keyword evidence="6 9" id="KW-1133">Transmembrane helix</keyword>
<dbReference type="PANTHER" id="PTHR33162:SF1">
    <property type="entry name" value="SEC-INDEPENDENT PROTEIN TRANSLOCASE PROTEIN TATA, CHLOROPLASTIC"/>
    <property type="match status" value="1"/>
</dbReference>
<evidence type="ECO:0000256" key="6">
    <source>
        <dbReference type="ARBA" id="ARBA00022989"/>
    </source>
</evidence>
<protein>
    <recommendedName>
        <fullName evidence="9">Sec-independent protein translocase protein TatB</fullName>
    </recommendedName>
</protein>
<dbReference type="InterPro" id="IPR003369">
    <property type="entry name" value="TatA/B/E"/>
</dbReference>
<keyword evidence="5 9" id="KW-0653">Protein transport</keyword>
<dbReference type="PANTHER" id="PTHR33162">
    <property type="entry name" value="SEC-INDEPENDENT PROTEIN TRANSLOCASE PROTEIN TATA, CHLOROPLASTIC"/>
    <property type="match status" value="1"/>
</dbReference>
<evidence type="ECO:0000256" key="4">
    <source>
        <dbReference type="ARBA" id="ARBA00022692"/>
    </source>
</evidence>
<evidence type="ECO:0000256" key="11">
    <source>
        <dbReference type="SAM" id="MobiDB-lite"/>
    </source>
</evidence>
<dbReference type="RefSeq" id="WP_083200765.1">
    <property type="nucleotide sequence ID" value="NZ_FLOB01000001.1"/>
</dbReference>
<evidence type="ECO:0000256" key="7">
    <source>
        <dbReference type="ARBA" id="ARBA00023010"/>
    </source>
</evidence>
<dbReference type="GO" id="GO:0033281">
    <property type="term" value="C:TAT protein transport complex"/>
    <property type="evidence" value="ECO:0007669"/>
    <property type="project" value="UniProtKB-UniRule"/>
</dbReference>
<feature type="compositionally biased region" description="Low complexity" evidence="11">
    <location>
        <begin position="138"/>
        <end position="150"/>
    </location>
</feature>
<evidence type="ECO:0000256" key="5">
    <source>
        <dbReference type="ARBA" id="ARBA00022927"/>
    </source>
</evidence>
<feature type="region of interest" description="Disordered" evidence="11">
    <location>
        <begin position="125"/>
        <end position="181"/>
    </location>
</feature>
<keyword evidence="2 9" id="KW-0813">Transport</keyword>
<accession>A0A1A8T4L4</accession>
<feature type="coiled-coil region" evidence="10">
    <location>
        <begin position="36"/>
        <end position="80"/>
    </location>
</feature>
<name>A0A1A8T4L4_9GAMM</name>
<keyword evidence="4 9" id="KW-0812">Transmembrane</keyword>
<dbReference type="GO" id="GO:0043953">
    <property type="term" value="P:protein transport by the Tat complex"/>
    <property type="evidence" value="ECO:0007669"/>
    <property type="project" value="UniProtKB-UniRule"/>
</dbReference>
<dbReference type="NCBIfam" id="TIGR01410">
    <property type="entry name" value="tatB"/>
    <property type="match status" value="1"/>
</dbReference>
<keyword evidence="3 9" id="KW-1003">Cell membrane</keyword>
<dbReference type="PRINTS" id="PR01506">
    <property type="entry name" value="TATBPROTEIN"/>
</dbReference>
<evidence type="ECO:0000256" key="9">
    <source>
        <dbReference type="HAMAP-Rule" id="MF_00237"/>
    </source>
</evidence>
<sequence>MFDIGFSELLVVFVVALIVLGPERLPIAAKTAGLWIRKIRRSINAVQREINAQLDQEELARKIEQTNQRIKKEGEDVQNAILSGDKLPIEEEDSSSKASVMSEENKLPPQEGIVVAEQNIEAKTKETLAELQTGFNDPASATSAASPSTAEEQQGDSILKEAHSSTANTKEKASTTESTRS</sequence>
<evidence type="ECO:0000313" key="12">
    <source>
        <dbReference type="EMBL" id="SBS26897.1"/>
    </source>
</evidence>
<dbReference type="STRING" id="1792290.MSP8886_00737"/>
<comment type="subunit">
    <text evidence="9">The Tat system comprises two distinct complexes: a TatABC complex, containing multiple copies of TatA, TatB and TatC subunits, and a separate TatA complex, containing only TatA subunits. Substrates initially bind to the TatABC complex, which probably triggers association of the separate TatA complex to form the active translocon.</text>
</comment>
<organism evidence="12 13">
    <name type="scientific">Marinomonas spartinae</name>
    <dbReference type="NCBI Taxonomy" id="1792290"/>
    <lineage>
        <taxon>Bacteria</taxon>
        <taxon>Pseudomonadati</taxon>
        <taxon>Pseudomonadota</taxon>
        <taxon>Gammaproteobacteria</taxon>
        <taxon>Oceanospirillales</taxon>
        <taxon>Oceanospirillaceae</taxon>
        <taxon>Marinomonas</taxon>
    </lineage>
</organism>
<dbReference type="Proteomes" id="UP000092544">
    <property type="component" value="Unassembled WGS sequence"/>
</dbReference>
<comment type="similarity">
    <text evidence="9">Belongs to the TatB family.</text>
</comment>
<dbReference type="HAMAP" id="MF_00237">
    <property type="entry name" value="TatB"/>
    <property type="match status" value="1"/>
</dbReference>
<comment type="subcellular location">
    <subcellularLocation>
        <location evidence="9">Cell membrane</location>
        <topology evidence="9">Single-pass membrane protein</topology>
    </subcellularLocation>
    <subcellularLocation>
        <location evidence="1">Membrane</location>
        <topology evidence="1">Single-pass membrane protein</topology>
    </subcellularLocation>
</comment>
<keyword evidence="10" id="KW-0175">Coiled coil</keyword>